<accession>A0A0S2F4U3</accession>
<reference evidence="1 2" key="1">
    <citation type="journal article" date="2015" name="BMC Genomics">
        <title>Comparative genomics and metabolic profiling of the genus Lysobacter.</title>
        <authorList>
            <person name="de Bruijn I."/>
            <person name="Cheng X."/>
            <person name="de Jager V."/>
            <person name="Exposito R.G."/>
            <person name="Watrous J."/>
            <person name="Patel N."/>
            <person name="Postma J."/>
            <person name="Dorrestein P.C."/>
            <person name="Kobayashi D."/>
            <person name="Raaijmakers J.M."/>
        </authorList>
    </citation>
    <scope>NUCLEOTIDE SEQUENCE [LARGE SCALE GENOMIC DNA]</scope>
    <source>
        <strain evidence="1 2">76</strain>
    </source>
</reference>
<organism evidence="1 2">
    <name type="scientific">Lysobacter antibioticus</name>
    <dbReference type="NCBI Taxonomy" id="84531"/>
    <lineage>
        <taxon>Bacteria</taxon>
        <taxon>Pseudomonadati</taxon>
        <taxon>Pseudomonadota</taxon>
        <taxon>Gammaproteobacteria</taxon>
        <taxon>Lysobacterales</taxon>
        <taxon>Lysobacteraceae</taxon>
        <taxon>Lysobacter</taxon>
    </lineage>
</organism>
<dbReference type="KEGG" id="lab:LA76x_0417"/>
<name>A0A0S2F4U3_LYSAN</name>
<dbReference type="EMBL" id="CP011129">
    <property type="protein sequence ID" value="ALN78578.1"/>
    <property type="molecule type" value="Genomic_DNA"/>
</dbReference>
<sequence>MNTNNTFRFRNAIVALKECRASLEALNAGGDAALLAAELEAAAELVANSVAIVEMLAETGGHAVYLADVARDVPEILNLLNASASTSEPNLEEMLSGIDEHLQTSPRDAEYRIGLRLARRGLQHAKTAISGE</sequence>
<dbReference type="Proteomes" id="UP000060787">
    <property type="component" value="Chromosome"/>
</dbReference>
<evidence type="ECO:0000313" key="2">
    <source>
        <dbReference type="Proteomes" id="UP000060787"/>
    </source>
</evidence>
<keyword evidence="2" id="KW-1185">Reference proteome</keyword>
<dbReference type="RefSeq" id="WP_057916361.1">
    <property type="nucleotide sequence ID" value="NZ_CP011129.1"/>
</dbReference>
<dbReference type="PATRIC" id="fig|84531.8.peg.430"/>
<evidence type="ECO:0000313" key="1">
    <source>
        <dbReference type="EMBL" id="ALN78578.1"/>
    </source>
</evidence>
<dbReference type="AlphaFoldDB" id="A0A0S2F4U3"/>
<protein>
    <submittedName>
        <fullName evidence="1">Uncharacterized protein</fullName>
    </submittedName>
</protein>
<proteinExistence type="predicted"/>
<gene>
    <name evidence="1" type="ORF">LA76x_0417</name>
</gene>